<comment type="caution">
    <text evidence="2">The sequence shown here is derived from an EMBL/GenBank/DDBJ whole genome shotgun (WGS) entry which is preliminary data.</text>
</comment>
<reference evidence="2 3" key="1">
    <citation type="submission" date="2019-04" db="EMBL/GenBank/DDBJ databases">
        <title>Herbidospora sp. NEAU-GS14.nov., a novel actinomycete isolated from soil.</title>
        <authorList>
            <person name="Han L."/>
        </authorList>
    </citation>
    <scope>NUCLEOTIDE SEQUENCE [LARGE SCALE GENOMIC DNA]</scope>
    <source>
        <strain evidence="2 3">NEAU-GS14</strain>
    </source>
</reference>
<dbReference type="EMBL" id="SZQA01000035">
    <property type="protein sequence ID" value="TKK84389.1"/>
    <property type="molecule type" value="Genomic_DNA"/>
</dbReference>
<sequence>MNWKRFALHYLEMVVAMFAGMLLLGLITGRWDLGPELGYLVMATNMSIGMAAVMLLRGHSWPRTLEMCAAMYAPALVAFPLFWAGALDEHGLMMVTHVIMFPLMLAVMLFRREEYAHAHAHH</sequence>
<keyword evidence="1" id="KW-0812">Transmembrane</keyword>
<dbReference type="RefSeq" id="WP_137250436.1">
    <property type="nucleotide sequence ID" value="NZ_SZQA01000035.1"/>
</dbReference>
<organism evidence="2 3">
    <name type="scientific">Herbidospora galbida</name>
    <dbReference type="NCBI Taxonomy" id="2575442"/>
    <lineage>
        <taxon>Bacteria</taxon>
        <taxon>Bacillati</taxon>
        <taxon>Actinomycetota</taxon>
        <taxon>Actinomycetes</taxon>
        <taxon>Streptosporangiales</taxon>
        <taxon>Streptosporangiaceae</taxon>
        <taxon>Herbidospora</taxon>
    </lineage>
</organism>
<protein>
    <recommendedName>
        <fullName evidence="4">Flagellar biosynthetic protein FliP</fullName>
    </recommendedName>
</protein>
<gene>
    <name evidence="2" type="ORF">FDA94_30095</name>
</gene>
<keyword evidence="3" id="KW-1185">Reference proteome</keyword>
<dbReference type="AlphaFoldDB" id="A0A4U3M844"/>
<accession>A0A4U3M844</accession>
<evidence type="ECO:0000313" key="3">
    <source>
        <dbReference type="Proteomes" id="UP000308705"/>
    </source>
</evidence>
<feature type="transmembrane region" description="Helical" evidence="1">
    <location>
        <begin position="68"/>
        <end position="86"/>
    </location>
</feature>
<feature type="transmembrane region" description="Helical" evidence="1">
    <location>
        <begin position="7"/>
        <end position="31"/>
    </location>
</feature>
<name>A0A4U3M844_9ACTN</name>
<evidence type="ECO:0000313" key="2">
    <source>
        <dbReference type="EMBL" id="TKK84389.1"/>
    </source>
</evidence>
<feature type="transmembrane region" description="Helical" evidence="1">
    <location>
        <begin position="92"/>
        <end position="110"/>
    </location>
</feature>
<evidence type="ECO:0000256" key="1">
    <source>
        <dbReference type="SAM" id="Phobius"/>
    </source>
</evidence>
<dbReference type="OrthoDB" id="582306at2"/>
<keyword evidence="1" id="KW-1133">Transmembrane helix</keyword>
<dbReference type="Proteomes" id="UP000308705">
    <property type="component" value="Unassembled WGS sequence"/>
</dbReference>
<proteinExistence type="predicted"/>
<keyword evidence="1" id="KW-0472">Membrane</keyword>
<evidence type="ECO:0008006" key="4">
    <source>
        <dbReference type="Google" id="ProtNLM"/>
    </source>
</evidence>
<feature type="transmembrane region" description="Helical" evidence="1">
    <location>
        <begin position="37"/>
        <end position="56"/>
    </location>
</feature>